<dbReference type="PANTHER" id="PTHR42831">
    <property type="entry name" value="FE-S PROTEIN MATURATION AUXILIARY FACTOR YITW"/>
    <property type="match status" value="1"/>
</dbReference>
<dbReference type="STRING" id="1317117.ATO7_10792"/>
<dbReference type="Pfam" id="PF01883">
    <property type="entry name" value="FeS_assembly_P"/>
    <property type="match status" value="1"/>
</dbReference>
<evidence type="ECO:0000313" key="3">
    <source>
        <dbReference type="Proteomes" id="UP000192342"/>
    </source>
</evidence>
<proteinExistence type="predicted"/>
<sequence length="184" mass="20279">MLNADTEIVNLKREVIGILVPEGQKVRLPSGTQCGITQALGGSFTIYIEGRLFRINGEDADALGKPQPPKISLPENASDAEVQDIVWQQLRTCYDPEIPIDIVELGLVYECEVEALGAESRKAMVRMTLTAPGCGMGDVLVADVRHKLEQIPTIDETDVELVFDPPWNQSMMSEAARLQTGMYY</sequence>
<organism evidence="2 3">
    <name type="scientific">Oceanococcus atlanticus</name>
    <dbReference type="NCBI Taxonomy" id="1317117"/>
    <lineage>
        <taxon>Bacteria</taxon>
        <taxon>Pseudomonadati</taxon>
        <taxon>Pseudomonadota</taxon>
        <taxon>Gammaproteobacteria</taxon>
        <taxon>Chromatiales</taxon>
        <taxon>Oceanococcaceae</taxon>
        <taxon>Oceanococcus</taxon>
    </lineage>
</organism>
<dbReference type="InterPro" id="IPR034904">
    <property type="entry name" value="FSCA_dom_sf"/>
</dbReference>
<protein>
    <submittedName>
        <fullName evidence="2">FeS assembly SUF system protein SufT</fullName>
    </submittedName>
</protein>
<accession>A0A1Y1SFR9</accession>
<dbReference type="SUPFAM" id="SSF117916">
    <property type="entry name" value="Fe-S cluster assembly (FSCA) domain-like"/>
    <property type="match status" value="1"/>
</dbReference>
<dbReference type="EMBL" id="AQQV01000002">
    <property type="protein sequence ID" value="ORE87524.1"/>
    <property type="molecule type" value="Genomic_DNA"/>
</dbReference>
<gene>
    <name evidence="2" type="ORF">ATO7_10792</name>
</gene>
<dbReference type="OrthoDB" id="9805360at2"/>
<evidence type="ECO:0000259" key="1">
    <source>
        <dbReference type="Pfam" id="PF01883"/>
    </source>
</evidence>
<comment type="caution">
    <text evidence="2">The sequence shown here is derived from an EMBL/GenBank/DDBJ whole genome shotgun (WGS) entry which is preliminary data.</text>
</comment>
<feature type="domain" description="MIP18 family-like" evidence="1">
    <location>
        <begin position="86"/>
        <end position="160"/>
    </location>
</feature>
<reference evidence="2 3" key="1">
    <citation type="submission" date="2013-04" db="EMBL/GenBank/DDBJ databases">
        <title>Oceanococcus atlanticus 22II-S10r2 Genome Sequencing.</title>
        <authorList>
            <person name="Lai Q."/>
            <person name="Li G."/>
            <person name="Shao Z."/>
        </authorList>
    </citation>
    <scope>NUCLEOTIDE SEQUENCE [LARGE SCALE GENOMIC DNA]</scope>
    <source>
        <strain evidence="2 3">22II-S10r2</strain>
    </source>
</reference>
<dbReference type="InterPro" id="IPR002744">
    <property type="entry name" value="MIP18-like"/>
</dbReference>
<dbReference type="Gene3D" id="3.30.300.130">
    <property type="entry name" value="Fe-S cluster assembly (FSCA)"/>
    <property type="match status" value="1"/>
</dbReference>
<name>A0A1Y1SFR9_9GAMM</name>
<evidence type="ECO:0000313" key="2">
    <source>
        <dbReference type="EMBL" id="ORE87524.1"/>
    </source>
</evidence>
<dbReference type="AlphaFoldDB" id="A0A1Y1SFR9"/>
<dbReference type="NCBIfam" id="TIGR03406">
    <property type="entry name" value="FeS_long_SufT"/>
    <property type="match status" value="1"/>
</dbReference>
<keyword evidence="3" id="KW-1185">Reference proteome</keyword>
<dbReference type="Proteomes" id="UP000192342">
    <property type="component" value="Unassembled WGS sequence"/>
</dbReference>
<dbReference type="PANTHER" id="PTHR42831:SF1">
    <property type="entry name" value="FE-S PROTEIN MATURATION AUXILIARY FACTOR YITW"/>
    <property type="match status" value="1"/>
</dbReference>
<dbReference type="RefSeq" id="WP_083561749.1">
    <property type="nucleotide sequence ID" value="NZ_AQQV01000002.1"/>
</dbReference>
<dbReference type="InterPro" id="IPR052339">
    <property type="entry name" value="Fe-S_Maturation_MIP18"/>
</dbReference>
<dbReference type="InterPro" id="IPR017776">
    <property type="entry name" value="FeS_assembly_SufT_put"/>
</dbReference>